<protein>
    <submittedName>
        <fullName evidence="1">Uncharacterized protein</fullName>
    </submittedName>
</protein>
<proteinExistence type="predicted"/>
<reference evidence="1" key="1">
    <citation type="submission" date="2014-09" db="EMBL/GenBank/DDBJ databases">
        <authorList>
            <person name="Magalhaes I.L.F."/>
            <person name="Oliveira U."/>
            <person name="Santos F.R."/>
            <person name="Vidigal T.H.D.A."/>
            <person name="Brescovit A.D."/>
            <person name="Santos A.J."/>
        </authorList>
    </citation>
    <scope>NUCLEOTIDE SEQUENCE</scope>
    <source>
        <tissue evidence="1">Shoot tissue taken approximately 20 cm above the soil surface</tissue>
    </source>
</reference>
<organism evidence="1">
    <name type="scientific">Arundo donax</name>
    <name type="common">Giant reed</name>
    <name type="synonym">Donax arundinaceus</name>
    <dbReference type="NCBI Taxonomy" id="35708"/>
    <lineage>
        <taxon>Eukaryota</taxon>
        <taxon>Viridiplantae</taxon>
        <taxon>Streptophyta</taxon>
        <taxon>Embryophyta</taxon>
        <taxon>Tracheophyta</taxon>
        <taxon>Spermatophyta</taxon>
        <taxon>Magnoliopsida</taxon>
        <taxon>Liliopsida</taxon>
        <taxon>Poales</taxon>
        <taxon>Poaceae</taxon>
        <taxon>PACMAD clade</taxon>
        <taxon>Arundinoideae</taxon>
        <taxon>Arundineae</taxon>
        <taxon>Arundo</taxon>
    </lineage>
</organism>
<evidence type="ECO:0000313" key="1">
    <source>
        <dbReference type="EMBL" id="JAD84840.1"/>
    </source>
</evidence>
<name>A0A0A9NN66_ARUDO</name>
<dbReference type="EMBL" id="GBRH01213055">
    <property type="protein sequence ID" value="JAD84840.1"/>
    <property type="molecule type" value="Transcribed_RNA"/>
</dbReference>
<dbReference type="AlphaFoldDB" id="A0A0A9NN66"/>
<sequence>MYPSQVLKHMKHLDPSPGTIHKLSPVSPQHEISFTHFFHPNSYISNLKEQPSQLYHHTR</sequence>
<reference evidence="1" key="2">
    <citation type="journal article" date="2015" name="Data Brief">
        <title>Shoot transcriptome of the giant reed, Arundo donax.</title>
        <authorList>
            <person name="Barrero R.A."/>
            <person name="Guerrero F.D."/>
            <person name="Moolhuijzen P."/>
            <person name="Goolsby J.A."/>
            <person name="Tidwell J."/>
            <person name="Bellgard S.E."/>
            <person name="Bellgard M.I."/>
        </authorList>
    </citation>
    <scope>NUCLEOTIDE SEQUENCE</scope>
    <source>
        <tissue evidence="1">Shoot tissue taken approximately 20 cm above the soil surface</tissue>
    </source>
</reference>
<accession>A0A0A9NN66</accession>